<accession>A0ABM6N0H5</accession>
<proteinExistence type="predicted"/>
<organism evidence="1 2">
    <name type="scientific">Pseudoalteromonas issachenkonii</name>
    <dbReference type="NCBI Taxonomy" id="152297"/>
    <lineage>
        <taxon>Bacteria</taxon>
        <taxon>Pseudomonadati</taxon>
        <taxon>Pseudomonadota</taxon>
        <taxon>Gammaproteobacteria</taxon>
        <taxon>Alteromonadales</taxon>
        <taxon>Pseudoalteromonadaceae</taxon>
        <taxon>Pseudoalteromonas</taxon>
    </lineage>
</organism>
<dbReference type="Proteomes" id="UP000217258">
    <property type="component" value="Chromosome I"/>
</dbReference>
<evidence type="ECO:0000313" key="2">
    <source>
        <dbReference type="Proteomes" id="UP000217258"/>
    </source>
</evidence>
<gene>
    <name evidence="1" type="ORF">PISS_a0665</name>
</gene>
<keyword evidence="2" id="KW-1185">Reference proteome</keyword>
<dbReference type="EMBL" id="CP011030">
    <property type="protein sequence ID" value="ATC89681.1"/>
    <property type="molecule type" value="Genomic_DNA"/>
</dbReference>
<evidence type="ECO:0000313" key="1">
    <source>
        <dbReference type="EMBL" id="ATC89681.1"/>
    </source>
</evidence>
<name>A0ABM6N0H5_9GAMM</name>
<protein>
    <submittedName>
        <fullName evidence="1">Uncharacterized protein</fullName>
    </submittedName>
</protein>
<reference evidence="1 2" key="1">
    <citation type="submission" date="2015-06" db="EMBL/GenBank/DDBJ databases">
        <authorList>
            <person name="Xie B.-B."/>
            <person name="Rong J.-C."/>
            <person name="Qin Q.-L."/>
            <person name="Zhang Y.-Z."/>
        </authorList>
    </citation>
    <scope>NUCLEOTIDE SEQUENCE [LARGE SCALE GENOMIC DNA]</scope>
    <source>
        <strain evidence="1 2">KMM 3549</strain>
    </source>
</reference>
<sequence length="47" mass="5430">MVLPKLFLIILTSPLFSKFINHLELLMVALPIQYHLKSKLNTYKSTA</sequence>